<dbReference type="GO" id="GO:0003700">
    <property type="term" value="F:DNA-binding transcription factor activity"/>
    <property type="evidence" value="ECO:0007669"/>
    <property type="project" value="InterPro"/>
</dbReference>
<dbReference type="InterPro" id="IPR000847">
    <property type="entry name" value="LysR_HTH_N"/>
</dbReference>
<dbReference type="Gene3D" id="3.40.190.10">
    <property type="entry name" value="Periplasmic binding protein-like II"/>
    <property type="match status" value="2"/>
</dbReference>
<dbReference type="InterPro" id="IPR005119">
    <property type="entry name" value="LysR_subst-bd"/>
</dbReference>
<evidence type="ECO:0000259" key="5">
    <source>
        <dbReference type="PROSITE" id="PS50931"/>
    </source>
</evidence>
<keyword evidence="3 6" id="KW-0238">DNA-binding</keyword>
<keyword evidence="7" id="KW-1185">Reference proteome</keyword>
<evidence type="ECO:0000256" key="4">
    <source>
        <dbReference type="ARBA" id="ARBA00023163"/>
    </source>
</evidence>
<evidence type="ECO:0000313" key="6">
    <source>
        <dbReference type="EMBL" id="MBB6445260.1"/>
    </source>
</evidence>
<evidence type="ECO:0000256" key="2">
    <source>
        <dbReference type="ARBA" id="ARBA00023015"/>
    </source>
</evidence>
<evidence type="ECO:0000256" key="3">
    <source>
        <dbReference type="ARBA" id="ARBA00023125"/>
    </source>
</evidence>
<dbReference type="PROSITE" id="PS50931">
    <property type="entry name" value="HTH_LYSR"/>
    <property type="match status" value="1"/>
</dbReference>
<dbReference type="Proteomes" id="UP000531594">
    <property type="component" value="Unassembled WGS sequence"/>
</dbReference>
<organism evidence="6 7">
    <name type="scientific">Bacillus benzoevorans</name>
    <dbReference type="NCBI Taxonomy" id="1456"/>
    <lineage>
        <taxon>Bacteria</taxon>
        <taxon>Bacillati</taxon>
        <taxon>Bacillota</taxon>
        <taxon>Bacilli</taxon>
        <taxon>Bacillales</taxon>
        <taxon>Bacillaceae</taxon>
        <taxon>Bacillus</taxon>
    </lineage>
</organism>
<keyword evidence="4" id="KW-0804">Transcription</keyword>
<evidence type="ECO:0000256" key="1">
    <source>
        <dbReference type="ARBA" id="ARBA00009437"/>
    </source>
</evidence>
<dbReference type="RefSeq" id="WP_184525124.1">
    <property type="nucleotide sequence ID" value="NZ_JACHGK010000005.1"/>
</dbReference>
<comment type="caution">
    <text evidence="6">The sequence shown here is derived from an EMBL/GenBank/DDBJ whole genome shotgun (WGS) entry which is preliminary data.</text>
</comment>
<dbReference type="Gene3D" id="1.10.10.10">
    <property type="entry name" value="Winged helix-like DNA-binding domain superfamily/Winged helix DNA-binding domain"/>
    <property type="match status" value="1"/>
</dbReference>
<dbReference type="InterPro" id="IPR036390">
    <property type="entry name" value="WH_DNA-bd_sf"/>
</dbReference>
<dbReference type="AlphaFoldDB" id="A0A7X0HQV0"/>
<evidence type="ECO:0000313" key="7">
    <source>
        <dbReference type="Proteomes" id="UP000531594"/>
    </source>
</evidence>
<dbReference type="SUPFAM" id="SSF53850">
    <property type="entry name" value="Periplasmic binding protein-like II"/>
    <property type="match status" value="1"/>
</dbReference>
<dbReference type="InterPro" id="IPR036388">
    <property type="entry name" value="WH-like_DNA-bd_sf"/>
</dbReference>
<dbReference type="Pfam" id="PF03466">
    <property type="entry name" value="LysR_substrate"/>
    <property type="match status" value="1"/>
</dbReference>
<dbReference type="SUPFAM" id="SSF46785">
    <property type="entry name" value="Winged helix' DNA-binding domain"/>
    <property type="match status" value="1"/>
</dbReference>
<comment type="similarity">
    <text evidence="1">Belongs to the LysR transcriptional regulatory family.</text>
</comment>
<dbReference type="PANTHER" id="PTHR30126">
    <property type="entry name" value="HTH-TYPE TRANSCRIPTIONAL REGULATOR"/>
    <property type="match status" value="1"/>
</dbReference>
<reference evidence="6 7" key="1">
    <citation type="submission" date="2020-08" db="EMBL/GenBank/DDBJ databases">
        <title>Genomic Encyclopedia of Type Strains, Phase IV (KMG-IV): sequencing the most valuable type-strain genomes for metagenomic binning, comparative biology and taxonomic classification.</title>
        <authorList>
            <person name="Goeker M."/>
        </authorList>
    </citation>
    <scope>NUCLEOTIDE SEQUENCE [LARGE SCALE GENOMIC DNA]</scope>
    <source>
        <strain evidence="6 7">DSM 5391</strain>
    </source>
</reference>
<sequence>MDTSQLETFLAVIEHHNYSKAAEYLNVTQPTVTARIKNLENELNCKLFDREGKNVALSKEGEVFVEYATSILTYMTHSIEATKASKFPSIKIGFSPGFSYSFITDLIDSIKSIDQLSISIIEGENSTKLNDQLLSEDVDLVFTRNVVSHKPNIISEFLFDDKIVLICGKNHRLAKHEISSLDELQGETLFWYQRNTLLLSPAEQQLIGVPNIKHIEVGNNEMLKKVVGSGLGVGITPLLGVDSVDRNTIAVKRIKEFEAIPNKVYVQYRKKLLMDLPVKKIIYSMINHEMNYSQGN</sequence>
<feature type="domain" description="HTH lysR-type" evidence="5">
    <location>
        <begin position="1"/>
        <end position="58"/>
    </location>
</feature>
<dbReference type="GO" id="GO:0000976">
    <property type="term" value="F:transcription cis-regulatory region binding"/>
    <property type="evidence" value="ECO:0007669"/>
    <property type="project" value="TreeGrafter"/>
</dbReference>
<dbReference type="PANTHER" id="PTHR30126:SF40">
    <property type="entry name" value="HTH-TYPE TRANSCRIPTIONAL REGULATOR GLTR"/>
    <property type="match status" value="1"/>
</dbReference>
<protein>
    <submittedName>
        <fullName evidence="6">DNA-binding transcriptional LysR family regulator</fullName>
    </submittedName>
</protein>
<dbReference type="CDD" id="cd05466">
    <property type="entry name" value="PBP2_LTTR_substrate"/>
    <property type="match status" value="1"/>
</dbReference>
<dbReference type="PRINTS" id="PR00039">
    <property type="entry name" value="HTHLYSR"/>
</dbReference>
<dbReference type="FunFam" id="1.10.10.10:FF:000001">
    <property type="entry name" value="LysR family transcriptional regulator"/>
    <property type="match status" value="1"/>
</dbReference>
<keyword evidence="2" id="KW-0805">Transcription regulation</keyword>
<dbReference type="Pfam" id="PF00126">
    <property type="entry name" value="HTH_1"/>
    <property type="match status" value="1"/>
</dbReference>
<dbReference type="EMBL" id="JACHGK010000005">
    <property type="protein sequence ID" value="MBB6445260.1"/>
    <property type="molecule type" value="Genomic_DNA"/>
</dbReference>
<name>A0A7X0HQV0_9BACI</name>
<proteinExistence type="inferred from homology"/>
<accession>A0A7X0HQV0</accession>
<gene>
    <name evidence="6" type="ORF">HNR53_001878</name>
</gene>